<keyword evidence="5" id="KW-1185">Reference proteome</keyword>
<evidence type="ECO:0000256" key="2">
    <source>
        <dbReference type="SAM" id="Phobius"/>
    </source>
</evidence>
<feature type="compositionally biased region" description="Basic and acidic residues" evidence="1">
    <location>
        <begin position="291"/>
        <end position="306"/>
    </location>
</feature>
<evidence type="ECO:0000313" key="5">
    <source>
        <dbReference type="Proteomes" id="UP001218218"/>
    </source>
</evidence>
<feature type="transmembrane region" description="Helical" evidence="2">
    <location>
        <begin position="50"/>
        <end position="71"/>
    </location>
</feature>
<proteinExistence type="predicted"/>
<dbReference type="AlphaFoldDB" id="A0AAD7EI45"/>
<evidence type="ECO:0000313" key="4">
    <source>
        <dbReference type="EMBL" id="KAJ7325852.1"/>
    </source>
</evidence>
<dbReference type="Pfam" id="PF20152">
    <property type="entry name" value="DUF6534"/>
    <property type="match status" value="1"/>
</dbReference>
<accession>A0AAD7EI45</accession>
<name>A0AAD7EI45_9AGAR</name>
<feature type="region of interest" description="Disordered" evidence="1">
    <location>
        <begin position="278"/>
        <end position="306"/>
    </location>
</feature>
<keyword evidence="2" id="KW-1133">Transmembrane helix</keyword>
<protein>
    <recommendedName>
        <fullName evidence="3">DUF6534 domain-containing protein</fullName>
    </recommendedName>
</protein>
<sequence>MDSVPPSVLAASLGALQIGVFLSHVLFGVTTTQTYIYYSRFPEDPPQLKALVSVVWICEFVHAMCIGDAVYDYTISNYGNPERLAGALPKSLMATSFLTAIIATLVQGFFTFRVHTLSKRLYITLVISVMLFLRLLSTCGVFVTGISMTSLLSFERQWGWMVIVSLVFSSAADLTITTLLVAFLLNQRFGVRSRTTALVDKLIAWTIETGLITRLGFPRLPFLDWAEAEYHPSISSTVVLVCNHTTVHTERIFTVIFLAMWVIVARWDQMEPRPDIHIQTSKATRTTSGEAESHHGAHDVEASKDA</sequence>
<feature type="domain" description="DUF6534" evidence="3">
    <location>
        <begin position="169"/>
        <end position="234"/>
    </location>
</feature>
<gene>
    <name evidence="4" type="ORF">DFH08DRAFT_816927</name>
</gene>
<organism evidence="4 5">
    <name type="scientific">Mycena albidolilacea</name>
    <dbReference type="NCBI Taxonomy" id="1033008"/>
    <lineage>
        <taxon>Eukaryota</taxon>
        <taxon>Fungi</taxon>
        <taxon>Dikarya</taxon>
        <taxon>Basidiomycota</taxon>
        <taxon>Agaricomycotina</taxon>
        <taxon>Agaricomycetes</taxon>
        <taxon>Agaricomycetidae</taxon>
        <taxon>Agaricales</taxon>
        <taxon>Marasmiineae</taxon>
        <taxon>Mycenaceae</taxon>
        <taxon>Mycena</taxon>
    </lineage>
</organism>
<evidence type="ECO:0000256" key="1">
    <source>
        <dbReference type="SAM" id="MobiDB-lite"/>
    </source>
</evidence>
<dbReference type="Proteomes" id="UP001218218">
    <property type="component" value="Unassembled WGS sequence"/>
</dbReference>
<feature type="transmembrane region" description="Helical" evidence="2">
    <location>
        <begin position="15"/>
        <end position="38"/>
    </location>
</feature>
<feature type="transmembrane region" description="Helical" evidence="2">
    <location>
        <begin position="158"/>
        <end position="185"/>
    </location>
</feature>
<dbReference type="PANTHER" id="PTHR40465:SF1">
    <property type="entry name" value="DUF6534 DOMAIN-CONTAINING PROTEIN"/>
    <property type="match status" value="1"/>
</dbReference>
<keyword evidence="2" id="KW-0472">Membrane</keyword>
<dbReference type="InterPro" id="IPR045339">
    <property type="entry name" value="DUF6534"/>
</dbReference>
<keyword evidence="2" id="KW-0812">Transmembrane</keyword>
<feature type="compositionally biased region" description="Polar residues" evidence="1">
    <location>
        <begin position="278"/>
        <end position="290"/>
    </location>
</feature>
<comment type="caution">
    <text evidence="4">The sequence shown here is derived from an EMBL/GenBank/DDBJ whole genome shotgun (WGS) entry which is preliminary data.</text>
</comment>
<dbReference type="EMBL" id="JARIHO010000043">
    <property type="protein sequence ID" value="KAJ7325852.1"/>
    <property type="molecule type" value="Genomic_DNA"/>
</dbReference>
<dbReference type="PANTHER" id="PTHR40465">
    <property type="entry name" value="CHROMOSOME 1, WHOLE GENOME SHOTGUN SEQUENCE"/>
    <property type="match status" value="1"/>
</dbReference>
<reference evidence="4" key="1">
    <citation type="submission" date="2023-03" db="EMBL/GenBank/DDBJ databases">
        <title>Massive genome expansion in bonnet fungi (Mycena s.s.) driven by repeated elements and novel gene families across ecological guilds.</title>
        <authorList>
            <consortium name="Lawrence Berkeley National Laboratory"/>
            <person name="Harder C.B."/>
            <person name="Miyauchi S."/>
            <person name="Viragh M."/>
            <person name="Kuo A."/>
            <person name="Thoen E."/>
            <person name="Andreopoulos B."/>
            <person name="Lu D."/>
            <person name="Skrede I."/>
            <person name="Drula E."/>
            <person name="Henrissat B."/>
            <person name="Morin E."/>
            <person name="Kohler A."/>
            <person name="Barry K."/>
            <person name="LaButti K."/>
            <person name="Morin E."/>
            <person name="Salamov A."/>
            <person name="Lipzen A."/>
            <person name="Mereny Z."/>
            <person name="Hegedus B."/>
            <person name="Baldrian P."/>
            <person name="Stursova M."/>
            <person name="Weitz H."/>
            <person name="Taylor A."/>
            <person name="Grigoriev I.V."/>
            <person name="Nagy L.G."/>
            <person name="Martin F."/>
            <person name="Kauserud H."/>
        </authorList>
    </citation>
    <scope>NUCLEOTIDE SEQUENCE</scope>
    <source>
        <strain evidence="4">CBHHK002</strain>
    </source>
</reference>
<feature type="transmembrane region" description="Helical" evidence="2">
    <location>
        <begin position="91"/>
        <end position="110"/>
    </location>
</feature>
<evidence type="ECO:0000259" key="3">
    <source>
        <dbReference type="Pfam" id="PF20152"/>
    </source>
</evidence>
<feature type="transmembrane region" description="Helical" evidence="2">
    <location>
        <begin position="122"/>
        <end position="146"/>
    </location>
</feature>